<feature type="compositionally biased region" description="Basic and acidic residues" evidence="1">
    <location>
        <begin position="407"/>
        <end position="422"/>
    </location>
</feature>
<gene>
    <name evidence="2" type="ORF">GUITHDRAFT_135840</name>
</gene>
<feature type="region of interest" description="Disordered" evidence="1">
    <location>
        <begin position="345"/>
        <end position="369"/>
    </location>
</feature>
<dbReference type="AlphaFoldDB" id="L1JN98"/>
<feature type="compositionally biased region" description="Basic residues" evidence="1">
    <location>
        <begin position="351"/>
        <end position="360"/>
    </location>
</feature>
<feature type="region of interest" description="Disordered" evidence="1">
    <location>
        <begin position="407"/>
        <end position="428"/>
    </location>
</feature>
<proteinExistence type="predicted"/>
<feature type="region of interest" description="Disordered" evidence="1">
    <location>
        <begin position="203"/>
        <end position="281"/>
    </location>
</feature>
<dbReference type="EnsemblProtists" id="EKX49665">
    <property type="protein sequence ID" value="EKX49665"/>
    <property type="gene ID" value="GUITHDRAFT_135840"/>
</dbReference>
<evidence type="ECO:0000313" key="3">
    <source>
        <dbReference type="EnsemblProtists" id="EKX49665"/>
    </source>
</evidence>
<name>L1JN98_GUITC</name>
<dbReference type="PaxDb" id="55529-EKX49665"/>
<evidence type="ECO:0000256" key="1">
    <source>
        <dbReference type="SAM" id="MobiDB-lite"/>
    </source>
</evidence>
<organism evidence="2">
    <name type="scientific">Guillardia theta (strain CCMP2712)</name>
    <name type="common">Cryptophyte</name>
    <dbReference type="NCBI Taxonomy" id="905079"/>
    <lineage>
        <taxon>Eukaryota</taxon>
        <taxon>Cryptophyceae</taxon>
        <taxon>Pyrenomonadales</taxon>
        <taxon>Geminigeraceae</taxon>
        <taxon>Guillardia</taxon>
    </lineage>
</organism>
<feature type="compositionally biased region" description="Low complexity" evidence="1">
    <location>
        <begin position="269"/>
        <end position="280"/>
    </location>
</feature>
<protein>
    <submittedName>
        <fullName evidence="2 3">Uncharacterized protein</fullName>
    </submittedName>
</protein>
<sequence>MQNPCRNAEPGIFLVSLVVSRSSVSPFSLQQSEGAYARSLGLPGMLNRHHEFQPHVAMKAMKNWLRETASLRRKHMGGSNALSSKAKTQTLAGAYAYSPTAMQPTISIPAPAGYTIRNGVSVHGIVDIAAPLDPDTGTAVPGIVVPSGKQTAAQKLSSQQATAVDPRMQVNPTTGVAQSYQAAAGGMNAALYGQKMAALSSQTQPQQLAQVEEDEDMYPTEPAASESYLAGPGDTYNVPEYPKPQVYTEKGGPLVSEDEPQKFNDYPESSSALTSGVTSSPPVYQAPKPVPNFFSPPFQQWEDEDAAQHAYNLQQWRLKILQAKVQQAALRKKLLDLATESTDKTSVHDDHHHHRHHLAYRRRDRESRRHREKFFHEVDKLRRATGLQLKHIEQQVLALAHLTEKSVKNMRKEQSDSDHQADDQNPPKQVGALRKLKAHTDAEFKEIMQAVKALRSKIDHGHDIAAIAEESAKRDGGVPAQVALWKKVTTDTNR</sequence>
<evidence type="ECO:0000313" key="2">
    <source>
        <dbReference type="EMBL" id="EKX49665.1"/>
    </source>
</evidence>
<reference evidence="2 4" key="1">
    <citation type="journal article" date="2012" name="Nature">
        <title>Algal genomes reveal evolutionary mosaicism and the fate of nucleomorphs.</title>
        <authorList>
            <consortium name="DOE Joint Genome Institute"/>
            <person name="Curtis B.A."/>
            <person name="Tanifuji G."/>
            <person name="Burki F."/>
            <person name="Gruber A."/>
            <person name="Irimia M."/>
            <person name="Maruyama S."/>
            <person name="Arias M.C."/>
            <person name="Ball S.G."/>
            <person name="Gile G.H."/>
            <person name="Hirakawa Y."/>
            <person name="Hopkins J.F."/>
            <person name="Kuo A."/>
            <person name="Rensing S.A."/>
            <person name="Schmutz J."/>
            <person name="Symeonidi A."/>
            <person name="Elias M."/>
            <person name="Eveleigh R.J."/>
            <person name="Herman E.K."/>
            <person name="Klute M.J."/>
            <person name="Nakayama T."/>
            <person name="Obornik M."/>
            <person name="Reyes-Prieto A."/>
            <person name="Armbrust E.V."/>
            <person name="Aves S.J."/>
            <person name="Beiko R.G."/>
            <person name="Coutinho P."/>
            <person name="Dacks J.B."/>
            <person name="Durnford D.G."/>
            <person name="Fast N.M."/>
            <person name="Green B.R."/>
            <person name="Grisdale C.J."/>
            <person name="Hempel F."/>
            <person name="Henrissat B."/>
            <person name="Hoppner M.P."/>
            <person name="Ishida K."/>
            <person name="Kim E."/>
            <person name="Koreny L."/>
            <person name="Kroth P.G."/>
            <person name="Liu Y."/>
            <person name="Malik S.B."/>
            <person name="Maier U.G."/>
            <person name="McRose D."/>
            <person name="Mock T."/>
            <person name="Neilson J.A."/>
            <person name="Onodera N.T."/>
            <person name="Poole A.M."/>
            <person name="Pritham E.J."/>
            <person name="Richards T.A."/>
            <person name="Rocap G."/>
            <person name="Roy S.W."/>
            <person name="Sarai C."/>
            <person name="Schaack S."/>
            <person name="Shirato S."/>
            <person name="Slamovits C.H."/>
            <person name="Spencer D.F."/>
            <person name="Suzuki S."/>
            <person name="Worden A.Z."/>
            <person name="Zauner S."/>
            <person name="Barry K."/>
            <person name="Bell C."/>
            <person name="Bharti A.K."/>
            <person name="Crow J.A."/>
            <person name="Grimwood J."/>
            <person name="Kramer R."/>
            <person name="Lindquist E."/>
            <person name="Lucas S."/>
            <person name="Salamov A."/>
            <person name="McFadden G.I."/>
            <person name="Lane C.E."/>
            <person name="Keeling P.J."/>
            <person name="Gray M.W."/>
            <person name="Grigoriev I.V."/>
            <person name="Archibald J.M."/>
        </authorList>
    </citation>
    <scope>NUCLEOTIDE SEQUENCE</scope>
    <source>
        <strain evidence="2 4">CCMP2712</strain>
    </source>
</reference>
<dbReference type="HOGENOM" id="CLU_552597_0_0_1"/>
<dbReference type="GeneID" id="17306323"/>
<reference evidence="4" key="2">
    <citation type="submission" date="2012-11" db="EMBL/GenBank/DDBJ databases">
        <authorList>
            <person name="Kuo A."/>
            <person name="Curtis B.A."/>
            <person name="Tanifuji G."/>
            <person name="Burki F."/>
            <person name="Gruber A."/>
            <person name="Irimia M."/>
            <person name="Maruyama S."/>
            <person name="Arias M.C."/>
            <person name="Ball S.G."/>
            <person name="Gile G.H."/>
            <person name="Hirakawa Y."/>
            <person name="Hopkins J.F."/>
            <person name="Rensing S.A."/>
            <person name="Schmutz J."/>
            <person name="Symeonidi A."/>
            <person name="Elias M."/>
            <person name="Eveleigh R.J."/>
            <person name="Herman E.K."/>
            <person name="Klute M.J."/>
            <person name="Nakayama T."/>
            <person name="Obornik M."/>
            <person name="Reyes-Prieto A."/>
            <person name="Armbrust E.V."/>
            <person name="Aves S.J."/>
            <person name="Beiko R.G."/>
            <person name="Coutinho P."/>
            <person name="Dacks J.B."/>
            <person name="Durnford D.G."/>
            <person name="Fast N.M."/>
            <person name="Green B.R."/>
            <person name="Grisdale C."/>
            <person name="Hempe F."/>
            <person name="Henrissat B."/>
            <person name="Hoppner M.P."/>
            <person name="Ishida K.-I."/>
            <person name="Kim E."/>
            <person name="Koreny L."/>
            <person name="Kroth P.G."/>
            <person name="Liu Y."/>
            <person name="Malik S.-B."/>
            <person name="Maier U.G."/>
            <person name="McRose D."/>
            <person name="Mock T."/>
            <person name="Neilson J.A."/>
            <person name="Onodera N.T."/>
            <person name="Poole A.M."/>
            <person name="Pritham E.J."/>
            <person name="Richards T.A."/>
            <person name="Rocap G."/>
            <person name="Roy S.W."/>
            <person name="Sarai C."/>
            <person name="Schaack S."/>
            <person name="Shirato S."/>
            <person name="Slamovits C.H."/>
            <person name="Spencer D.F."/>
            <person name="Suzuki S."/>
            <person name="Worden A.Z."/>
            <person name="Zauner S."/>
            <person name="Barry K."/>
            <person name="Bell C."/>
            <person name="Bharti A.K."/>
            <person name="Crow J.A."/>
            <person name="Grimwood J."/>
            <person name="Kramer R."/>
            <person name="Lindquist E."/>
            <person name="Lucas S."/>
            <person name="Salamov A."/>
            <person name="McFadden G.I."/>
            <person name="Lane C.E."/>
            <person name="Keeling P.J."/>
            <person name="Gray M.W."/>
            <person name="Grigoriev I.V."/>
            <person name="Archibald J.M."/>
        </authorList>
    </citation>
    <scope>NUCLEOTIDE SEQUENCE</scope>
    <source>
        <strain evidence="4">CCMP2712</strain>
    </source>
</reference>
<dbReference type="KEGG" id="gtt:GUITHDRAFT_135840"/>
<accession>L1JN98</accession>
<dbReference type="RefSeq" id="XP_005836645.1">
    <property type="nucleotide sequence ID" value="XM_005836588.1"/>
</dbReference>
<dbReference type="Proteomes" id="UP000011087">
    <property type="component" value="Unassembled WGS sequence"/>
</dbReference>
<keyword evidence="4" id="KW-1185">Reference proteome</keyword>
<reference evidence="3" key="3">
    <citation type="submission" date="2015-06" db="UniProtKB">
        <authorList>
            <consortium name="EnsemblProtists"/>
        </authorList>
    </citation>
    <scope>IDENTIFICATION</scope>
</reference>
<evidence type="ECO:0000313" key="4">
    <source>
        <dbReference type="Proteomes" id="UP000011087"/>
    </source>
</evidence>
<dbReference type="EMBL" id="JH992981">
    <property type="protein sequence ID" value="EKX49665.1"/>
    <property type="molecule type" value="Genomic_DNA"/>
</dbReference>